<feature type="non-terminal residue" evidence="1">
    <location>
        <position position="1"/>
    </location>
</feature>
<gene>
    <name evidence="1" type="ORF">EJB05_14685</name>
</gene>
<name>A0A5J9VZX0_9POAL</name>
<organism evidence="1 2">
    <name type="scientific">Eragrostis curvula</name>
    <name type="common">weeping love grass</name>
    <dbReference type="NCBI Taxonomy" id="38414"/>
    <lineage>
        <taxon>Eukaryota</taxon>
        <taxon>Viridiplantae</taxon>
        <taxon>Streptophyta</taxon>
        <taxon>Embryophyta</taxon>
        <taxon>Tracheophyta</taxon>
        <taxon>Spermatophyta</taxon>
        <taxon>Magnoliopsida</taxon>
        <taxon>Liliopsida</taxon>
        <taxon>Poales</taxon>
        <taxon>Poaceae</taxon>
        <taxon>PACMAD clade</taxon>
        <taxon>Chloridoideae</taxon>
        <taxon>Eragrostideae</taxon>
        <taxon>Eragrostidinae</taxon>
        <taxon>Eragrostis</taxon>
    </lineage>
</organism>
<comment type="caution">
    <text evidence="1">The sequence shown here is derived from an EMBL/GenBank/DDBJ whole genome shotgun (WGS) entry which is preliminary data.</text>
</comment>
<keyword evidence="2" id="KW-1185">Reference proteome</keyword>
<protein>
    <submittedName>
        <fullName evidence="1">Uncharacterized protein</fullName>
    </submittedName>
</protein>
<proteinExistence type="predicted"/>
<accession>A0A5J9VZX0</accession>
<dbReference type="Proteomes" id="UP000324897">
    <property type="component" value="Chromosome 4"/>
</dbReference>
<dbReference type="EMBL" id="RWGY01000007">
    <property type="protein sequence ID" value="TVU41186.1"/>
    <property type="molecule type" value="Genomic_DNA"/>
</dbReference>
<evidence type="ECO:0000313" key="2">
    <source>
        <dbReference type="Proteomes" id="UP000324897"/>
    </source>
</evidence>
<evidence type="ECO:0000313" key="1">
    <source>
        <dbReference type="EMBL" id="TVU41186.1"/>
    </source>
</evidence>
<dbReference type="Gramene" id="TVU41186">
    <property type="protein sequence ID" value="TVU41186"/>
    <property type="gene ID" value="EJB05_14685"/>
</dbReference>
<dbReference type="OrthoDB" id="675438at2759"/>
<dbReference type="AlphaFoldDB" id="A0A5J9VZX0"/>
<reference evidence="1 2" key="1">
    <citation type="journal article" date="2019" name="Sci. Rep.">
        <title>A high-quality genome of Eragrostis curvula grass provides insights into Poaceae evolution and supports new strategies to enhance forage quality.</title>
        <authorList>
            <person name="Carballo J."/>
            <person name="Santos B.A.C.M."/>
            <person name="Zappacosta D."/>
            <person name="Garbus I."/>
            <person name="Selva J.P."/>
            <person name="Gallo C.A."/>
            <person name="Diaz A."/>
            <person name="Albertini E."/>
            <person name="Caccamo M."/>
            <person name="Echenique V."/>
        </authorList>
    </citation>
    <scope>NUCLEOTIDE SEQUENCE [LARGE SCALE GENOMIC DNA]</scope>
    <source>
        <strain evidence="2">cv. Victoria</strain>
        <tissue evidence="1">Leaf</tissue>
    </source>
</reference>
<sequence length="110" mass="13170">MDPSEMRTHDNFVAVVRVWCWSFFNLQWNSAIPVVDRIEELCTQNILSFIKELVIVACWAIWKHRNAIIFDNKHVSLQNWKREFKEEMALTVIKAKGQKKRDMISWLDSF</sequence>